<reference evidence="1" key="1">
    <citation type="submission" date="2020-04" db="EMBL/GenBank/DDBJ databases">
        <authorList>
            <person name="Chiriac C."/>
            <person name="Salcher M."/>
            <person name="Ghai R."/>
            <person name="Kavagutti S V."/>
        </authorList>
    </citation>
    <scope>NUCLEOTIDE SEQUENCE</scope>
</reference>
<organism evidence="1">
    <name type="scientific">uncultured Caudovirales phage</name>
    <dbReference type="NCBI Taxonomy" id="2100421"/>
    <lineage>
        <taxon>Viruses</taxon>
        <taxon>Duplodnaviria</taxon>
        <taxon>Heunggongvirae</taxon>
        <taxon>Uroviricota</taxon>
        <taxon>Caudoviricetes</taxon>
        <taxon>Peduoviridae</taxon>
        <taxon>Maltschvirus</taxon>
        <taxon>Maltschvirus maltsch</taxon>
    </lineage>
</organism>
<accession>A0A6J5M495</accession>
<name>A0A6J5M495_9CAUD</name>
<dbReference type="EMBL" id="LR796367">
    <property type="protein sequence ID" value="CAB4139840.1"/>
    <property type="molecule type" value="Genomic_DNA"/>
</dbReference>
<sequence>MTNQGLRQQSVRDATSTAYDYNGDWHALFDAAGIADGEFNGRMLAWINQSLSASYTNINEAMVAYAVSQGVTNFSSLGSFSALSPYSLPSYFPVSAPFTIYGSGVNGYSTDIDLDDLRPTGLTVGYISSSGNDGTASNGNISLPYATISGAITGGARELVFLNGGPFALAAFAPSYNLIMRRNTGVTTPVYIRNTLTTPVTWTQEISPNTNVWSGTIASGTVGNVLDTTANVTTPANVTQIDGATGVHRPLLQLTSVATVQATPGSFWQNGTTLYVHAWDSLQPVTANIMVLDNSTVFAVSSPAASATIWMEGLEIWGSMPFRWITGTGGALARHYARDCGFRYANGSTIRCLRNEGATSIYQRCKATHSNDDDAFSYSPNVAASYIPLHCEIDCEGLFGGYNTTGNTDNGSTVHAQAHAIRINGLYGYGYGGNVVDVQGSHTISLGTRAVTSFNGDAGVPFGFGAGQSSASWEGIHWIKDVSSTGSTRSLQRSTGGNIINLGGLAGTGSTSGTIIDGTVQANIDAIFIPANTVAPSFTGTQTSGSLLTGSAGTWTGNPVLTQTQQWQRSPDGTNWSPIVGGTALNYTLQAADVGNRVRLTVTNSTGIRINTSLFASTTANSSSSGVIA</sequence>
<protein>
    <submittedName>
        <fullName evidence="1">Uncharacterized protein</fullName>
    </submittedName>
</protein>
<dbReference type="Gene3D" id="2.60.40.2700">
    <property type="match status" value="1"/>
</dbReference>
<gene>
    <name evidence="1" type="ORF">UFOVP353_53</name>
</gene>
<evidence type="ECO:0000313" key="1">
    <source>
        <dbReference type="EMBL" id="CAB4139840.1"/>
    </source>
</evidence>
<proteinExistence type="predicted"/>